<dbReference type="Proteomes" id="UP000441404">
    <property type="component" value="Unassembled WGS sequence"/>
</dbReference>
<organism evidence="1 2">
    <name type="scientific">Pseudomonas helleri</name>
    <dbReference type="NCBI Taxonomy" id="1608996"/>
    <lineage>
        <taxon>Bacteria</taxon>
        <taxon>Pseudomonadati</taxon>
        <taxon>Pseudomonadota</taxon>
        <taxon>Gammaproteobacteria</taxon>
        <taxon>Pseudomonadales</taxon>
        <taxon>Pseudomonadaceae</taxon>
        <taxon>Pseudomonas</taxon>
    </lineage>
</organism>
<comment type="caution">
    <text evidence="1">The sequence shown here is derived from an EMBL/GenBank/DDBJ whole genome shotgun (WGS) entry which is preliminary data.</text>
</comment>
<gene>
    <name evidence="1" type="ORF">GHO40_19125</name>
</gene>
<name>A0A7X1WBM8_9PSED</name>
<sequence>MSDLLELVKSVCGDNVFPVFYEFEDDIFLSISGHEYMFMPLASEDWPTSEYVIFQKSPSFSSYDALPGISTDNLFSELSRIYDAIDEIVRISTGHERAFEQDADGFSNMKISWFDDLIFGYSKFIYFDVRGLERACASISLVFNVDSKRFKLNMFYSAKGYAKEGADLFIEYLYQELILKPLGKSRMEDVTDEDREVLRMMNYG</sequence>
<evidence type="ECO:0000313" key="2">
    <source>
        <dbReference type="Proteomes" id="UP000441404"/>
    </source>
</evidence>
<accession>A0A7X1WBM8</accession>
<dbReference type="AlphaFoldDB" id="A0A7X1WBM8"/>
<dbReference type="RefSeq" id="WP_153429835.1">
    <property type="nucleotide sequence ID" value="NZ_WIWJ01000039.1"/>
</dbReference>
<protein>
    <submittedName>
        <fullName evidence="1">Uncharacterized protein</fullName>
    </submittedName>
</protein>
<proteinExistence type="predicted"/>
<evidence type="ECO:0000313" key="1">
    <source>
        <dbReference type="EMBL" id="MQT48820.1"/>
    </source>
</evidence>
<dbReference type="EMBL" id="WIWJ01000039">
    <property type="protein sequence ID" value="MQT48820.1"/>
    <property type="molecule type" value="Genomic_DNA"/>
</dbReference>
<reference evidence="1 2" key="1">
    <citation type="submission" date="2019-10" db="EMBL/GenBank/DDBJ databases">
        <title>Evaluation of single-gene subtyping targets for Pseudomonas.</title>
        <authorList>
            <person name="Reichler S.J."/>
            <person name="Orsi R.H."/>
            <person name="Wiedmann M."/>
            <person name="Martin N.H."/>
            <person name="Murphy S.I."/>
        </authorList>
    </citation>
    <scope>NUCLEOTIDE SEQUENCE [LARGE SCALE GENOMIC DNA]</scope>
    <source>
        <strain evidence="1 2">FSL R10-3257</strain>
    </source>
</reference>